<evidence type="ECO:0000313" key="3">
    <source>
        <dbReference type="EMBL" id="RXK40719.1"/>
    </source>
</evidence>
<dbReference type="Proteomes" id="UP000289152">
    <property type="component" value="Unassembled WGS sequence"/>
</dbReference>
<dbReference type="InterPro" id="IPR002937">
    <property type="entry name" value="Amino_oxidase"/>
</dbReference>
<proteinExistence type="predicted"/>
<comment type="caution">
    <text evidence="3">The sequence shown here is derived from an EMBL/GenBank/DDBJ whole genome shotgun (WGS) entry which is preliminary data.</text>
</comment>
<reference evidence="3 4" key="1">
    <citation type="submission" date="2016-06" db="EMBL/GenBank/DDBJ databases">
        <title>Evolution of pathogenesis and genome organization in the Tremellales.</title>
        <authorList>
            <person name="Cuomo C."/>
            <person name="Litvintseva A."/>
            <person name="Heitman J."/>
            <person name="Chen Y."/>
            <person name="Sun S."/>
            <person name="Springer D."/>
            <person name="Dromer F."/>
            <person name="Young S."/>
            <person name="Zeng Q."/>
            <person name="Chapman S."/>
            <person name="Gujja S."/>
            <person name="Saif S."/>
            <person name="Birren B."/>
        </authorList>
    </citation>
    <scope>NUCLEOTIDE SEQUENCE [LARGE SCALE GENOMIC DNA]</scope>
    <source>
        <strain evidence="3 4">ATCC 28783</strain>
    </source>
</reference>
<dbReference type="GO" id="GO:0016491">
    <property type="term" value="F:oxidoreductase activity"/>
    <property type="evidence" value="ECO:0007669"/>
    <property type="project" value="InterPro"/>
</dbReference>
<feature type="region of interest" description="Disordered" evidence="1">
    <location>
        <begin position="498"/>
        <end position="521"/>
    </location>
</feature>
<dbReference type="AlphaFoldDB" id="A0A4Q1BRX4"/>
<dbReference type="EMBL" id="SDIL01000015">
    <property type="protein sequence ID" value="RXK40719.1"/>
    <property type="molecule type" value="Genomic_DNA"/>
</dbReference>
<evidence type="ECO:0000256" key="1">
    <source>
        <dbReference type="SAM" id="MobiDB-lite"/>
    </source>
</evidence>
<evidence type="ECO:0000313" key="4">
    <source>
        <dbReference type="Proteomes" id="UP000289152"/>
    </source>
</evidence>
<dbReference type="Gene3D" id="1.10.405.10">
    <property type="entry name" value="Guanine Nucleotide Dissociation Inhibitor, domain 1"/>
    <property type="match status" value="1"/>
</dbReference>
<feature type="compositionally biased region" description="Low complexity" evidence="1">
    <location>
        <begin position="500"/>
        <end position="521"/>
    </location>
</feature>
<dbReference type="OrthoDB" id="5977668at2759"/>
<organism evidence="3 4">
    <name type="scientific">Tremella mesenterica</name>
    <name type="common">Jelly fungus</name>
    <dbReference type="NCBI Taxonomy" id="5217"/>
    <lineage>
        <taxon>Eukaryota</taxon>
        <taxon>Fungi</taxon>
        <taxon>Dikarya</taxon>
        <taxon>Basidiomycota</taxon>
        <taxon>Agaricomycotina</taxon>
        <taxon>Tremellomycetes</taxon>
        <taxon>Tremellales</taxon>
        <taxon>Tremellaceae</taxon>
        <taxon>Tremella</taxon>
    </lineage>
</organism>
<dbReference type="Pfam" id="PF01593">
    <property type="entry name" value="Amino_oxidase"/>
    <property type="match status" value="1"/>
</dbReference>
<dbReference type="Gene3D" id="3.90.660.10">
    <property type="match status" value="1"/>
</dbReference>
<dbReference type="PANTHER" id="PTHR42923:SF17">
    <property type="entry name" value="AMINE OXIDASE DOMAIN-CONTAINING PROTEIN"/>
    <property type="match status" value="1"/>
</dbReference>
<sequence length="521" mass="58540">MKVAIVGSGVAGLSALWMLNEYSEHEVHIFDKEDWAGGHAHTVDYQSERFASCDTVQGLFVVRRGLTNYQMSMNPVSYPNLYRFLRAKGIETVNVPNSLTVSHNMGEFEWASGGLLALFCQPKNIFKKRIYRMLLDVWRFNHLALDLLRDPSTAIGITVGQYLKDNGYSEEFKRDYLLPMTGSIWATPTDKVFEAFPILTLVKYMHNHLILHMREEPEWLTIKGGSANWVKVVIDSVPQNRVHLKTAVSAVQPLKNGDGVVITTAEGKEKFDHVILATHSQVSLELLRRGGGASEDEERLLSPCEWTDNVNVVHWDDRVCCPFGQAFASLTAYAESVAWHYLSVHNNQDYSKTNREKPPHLDTNGVCTTINLNALHNLPVSKHGLCLTTLNPHFPVDPKKILSVWKLDHPVMSQSLMEAQKHLHLIQNKRGISFAGAWTGYGFHEDGFRSGMQVAEALGVKGPWEVMSPNRDIPDPNSRERMARKIATWIGKRRLRKMASSRVSGISSSQSSIGSSVPEKI</sequence>
<dbReference type="VEuPathDB" id="FungiDB:TREMEDRAFT_14364"/>
<accession>A0A4Q1BRX4</accession>
<protein>
    <recommendedName>
        <fullName evidence="2">Amine oxidase domain-containing protein</fullName>
    </recommendedName>
</protein>
<dbReference type="InterPro" id="IPR036188">
    <property type="entry name" value="FAD/NAD-bd_sf"/>
</dbReference>
<dbReference type="PANTHER" id="PTHR42923">
    <property type="entry name" value="PROTOPORPHYRINOGEN OXIDASE"/>
    <property type="match status" value="1"/>
</dbReference>
<name>A0A4Q1BRX4_TREME</name>
<dbReference type="Gene3D" id="3.50.50.60">
    <property type="entry name" value="FAD/NAD(P)-binding domain"/>
    <property type="match status" value="2"/>
</dbReference>
<dbReference type="InParanoid" id="A0A4Q1BRX4"/>
<dbReference type="STRING" id="5217.A0A4Q1BRX4"/>
<gene>
    <name evidence="3" type="ORF">M231_01971</name>
</gene>
<dbReference type="SUPFAM" id="SSF51905">
    <property type="entry name" value="FAD/NAD(P)-binding domain"/>
    <property type="match status" value="1"/>
</dbReference>
<keyword evidence="4" id="KW-1185">Reference proteome</keyword>
<feature type="domain" description="Amine oxidase" evidence="2">
    <location>
        <begin position="10"/>
        <end position="458"/>
    </location>
</feature>
<dbReference type="InterPro" id="IPR050464">
    <property type="entry name" value="Zeta_carotene_desat/Oxidored"/>
</dbReference>
<evidence type="ECO:0000259" key="2">
    <source>
        <dbReference type="Pfam" id="PF01593"/>
    </source>
</evidence>